<accession>A0A9J5Z4K8</accession>
<dbReference type="InterPro" id="IPR036291">
    <property type="entry name" value="NAD(P)-bd_dom_sf"/>
</dbReference>
<gene>
    <name evidence="2" type="ORF">H5410_027482</name>
</gene>
<protein>
    <submittedName>
        <fullName evidence="2">Uncharacterized protein</fullName>
    </submittedName>
</protein>
<evidence type="ECO:0000256" key="1">
    <source>
        <dbReference type="SAM" id="Phobius"/>
    </source>
</evidence>
<keyword evidence="1" id="KW-0472">Membrane</keyword>
<dbReference type="GO" id="GO:0006108">
    <property type="term" value="P:malate metabolic process"/>
    <property type="evidence" value="ECO:0007669"/>
    <property type="project" value="TreeGrafter"/>
</dbReference>
<dbReference type="Gene3D" id="1.20.1370.30">
    <property type="match status" value="1"/>
</dbReference>
<evidence type="ECO:0000313" key="2">
    <source>
        <dbReference type="EMBL" id="KAG5605990.1"/>
    </source>
</evidence>
<keyword evidence="3" id="KW-1185">Reference proteome</keyword>
<dbReference type="PANTHER" id="PTHR23406">
    <property type="entry name" value="MALIC ENZYME-RELATED"/>
    <property type="match status" value="1"/>
</dbReference>
<dbReference type="Gene3D" id="3.40.50.720">
    <property type="entry name" value="NAD(P)-binding Rossmann-like Domain"/>
    <property type="match status" value="1"/>
</dbReference>
<dbReference type="EMBL" id="JACXVP010000005">
    <property type="protein sequence ID" value="KAG5605990.1"/>
    <property type="molecule type" value="Genomic_DNA"/>
</dbReference>
<dbReference type="Proteomes" id="UP000824120">
    <property type="component" value="Chromosome 5"/>
</dbReference>
<organism evidence="2 3">
    <name type="scientific">Solanum commersonii</name>
    <name type="common">Commerson's wild potato</name>
    <name type="synonym">Commerson's nightshade</name>
    <dbReference type="NCBI Taxonomy" id="4109"/>
    <lineage>
        <taxon>Eukaryota</taxon>
        <taxon>Viridiplantae</taxon>
        <taxon>Streptophyta</taxon>
        <taxon>Embryophyta</taxon>
        <taxon>Tracheophyta</taxon>
        <taxon>Spermatophyta</taxon>
        <taxon>Magnoliopsida</taxon>
        <taxon>eudicotyledons</taxon>
        <taxon>Gunneridae</taxon>
        <taxon>Pentapetalae</taxon>
        <taxon>asterids</taxon>
        <taxon>lamiids</taxon>
        <taxon>Solanales</taxon>
        <taxon>Solanaceae</taxon>
        <taxon>Solanoideae</taxon>
        <taxon>Solaneae</taxon>
        <taxon>Solanum</taxon>
    </lineage>
</organism>
<sequence>ERNERLFYKPLISNVEELLSIVYTPTEYYDFLGEFMKVVKQNYGEKVLVQVSNLKLVKDQINFQAASDICNRITVVVLAGLVTSLMLLGGSLANHTFLFFGVGETNVPVKEVRKNIWLVDSKGLIIKARKESLQAHKKP</sequence>
<evidence type="ECO:0000313" key="3">
    <source>
        <dbReference type="Proteomes" id="UP000824120"/>
    </source>
</evidence>
<feature type="non-terminal residue" evidence="2">
    <location>
        <position position="139"/>
    </location>
</feature>
<feature type="transmembrane region" description="Helical" evidence="1">
    <location>
        <begin position="73"/>
        <end position="93"/>
    </location>
</feature>
<keyword evidence="1" id="KW-0812">Transmembrane</keyword>
<dbReference type="PANTHER" id="PTHR23406:SF77">
    <property type="entry name" value="MALIC ENZYME"/>
    <property type="match status" value="1"/>
</dbReference>
<proteinExistence type="predicted"/>
<reference evidence="2 3" key="1">
    <citation type="submission" date="2020-09" db="EMBL/GenBank/DDBJ databases">
        <title>De no assembly of potato wild relative species, Solanum commersonii.</title>
        <authorList>
            <person name="Cho K."/>
        </authorList>
    </citation>
    <scope>NUCLEOTIDE SEQUENCE [LARGE SCALE GENOMIC DNA]</scope>
    <source>
        <strain evidence="2">LZ3.2</strain>
        <tissue evidence="2">Leaf</tissue>
    </source>
</reference>
<dbReference type="GO" id="GO:0009507">
    <property type="term" value="C:chloroplast"/>
    <property type="evidence" value="ECO:0007669"/>
    <property type="project" value="TreeGrafter"/>
</dbReference>
<keyword evidence="1" id="KW-1133">Transmembrane helix</keyword>
<comment type="caution">
    <text evidence="2">The sequence shown here is derived from an EMBL/GenBank/DDBJ whole genome shotgun (WGS) entry which is preliminary data.</text>
</comment>
<dbReference type="GO" id="GO:0004473">
    <property type="term" value="F:malate dehydrogenase (decarboxylating) (NADP+) activity"/>
    <property type="evidence" value="ECO:0007669"/>
    <property type="project" value="TreeGrafter"/>
</dbReference>
<name>A0A9J5Z4K8_SOLCO</name>
<dbReference type="AlphaFoldDB" id="A0A9J5Z4K8"/>
<dbReference type="OrthoDB" id="1694099at2759"/>
<dbReference type="SUPFAM" id="SSF51735">
    <property type="entry name" value="NAD(P)-binding Rossmann-fold domains"/>
    <property type="match status" value="1"/>
</dbReference>